<feature type="region of interest" description="Disordered" evidence="5">
    <location>
        <begin position="223"/>
        <end position="250"/>
    </location>
</feature>
<keyword evidence="6" id="KW-0472">Membrane</keyword>
<comment type="similarity">
    <text evidence="4">Belongs to the TRAFAC class dynamin-like GTPase superfamily. GB1/RHD3 GTPase family.</text>
</comment>
<evidence type="ECO:0000256" key="3">
    <source>
        <dbReference type="ARBA" id="ARBA00023134"/>
    </source>
</evidence>
<reference evidence="8" key="1">
    <citation type="journal article" date="2019" name="Sci. Rep.">
        <title>Draft genome of Tanacetum cinerariifolium, the natural source of mosquito coil.</title>
        <authorList>
            <person name="Yamashiro T."/>
            <person name="Shiraishi A."/>
            <person name="Satake H."/>
            <person name="Nakayama K."/>
        </authorList>
    </citation>
    <scope>NUCLEOTIDE SEQUENCE</scope>
</reference>
<dbReference type="PROSITE" id="PS51715">
    <property type="entry name" value="G_GB1_RHD3"/>
    <property type="match status" value="1"/>
</dbReference>
<dbReference type="SUPFAM" id="SSF48340">
    <property type="entry name" value="Interferon-induced guanylate-binding protein 1 (GBP1), C-terminal domain"/>
    <property type="match status" value="1"/>
</dbReference>
<feature type="transmembrane region" description="Helical" evidence="6">
    <location>
        <begin position="1184"/>
        <end position="1201"/>
    </location>
</feature>
<dbReference type="EMBL" id="BKCJ010005006">
    <property type="protein sequence ID" value="GEU64360.1"/>
    <property type="molecule type" value="Genomic_DNA"/>
</dbReference>
<feature type="compositionally biased region" description="Basic and acidic residues" evidence="5">
    <location>
        <begin position="231"/>
        <end position="242"/>
    </location>
</feature>
<evidence type="ECO:0000256" key="2">
    <source>
        <dbReference type="ARBA" id="ARBA00022801"/>
    </source>
</evidence>
<dbReference type="CDD" id="cd01851">
    <property type="entry name" value="GBP"/>
    <property type="match status" value="1"/>
</dbReference>
<organism evidence="8">
    <name type="scientific">Tanacetum cinerariifolium</name>
    <name type="common">Dalmatian daisy</name>
    <name type="synonym">Chrysanthemum cinerariifolium</name>
    <dbReference type="NCBI Taxonomy" id="118510"/>
    <lineage>
        <taxon>Eukaryota</taxon>
        <taxon>Viridiplantae</taxon>
        <taxon>Streptophyta</taxon>
        <taxon>Embryophyta</taxon>
        <taxon>Tracheophyta</taxon>
        <taxon>Spermatophyta</taxon>
        <taxon>Magnoliopsida</taxon>
        <taxon>eudicotyledons</taxon>
        <taxon>Gunneridae</taxon>
        <taxon>Pentapetalae</taxon>
        <taxon>asterids</taxon>
        <taxon>campanulids</taxon>
        <taxon>Asterales</taxon>
        <taxon>Asteraceae</taxon>
        <taxon>Asteroideae</taxon>
        <taxon>Anthemideae</taxon>
        <taxon>Anthemidinae</taxon>
        <taxon>Tanacetum</taxon>
    </lineage>
</organism>
<evidence type="ECO:0000259" key="7">
    <source>
        <dbReference type="PROSITE" id="PS51715"/>
    </source>
</evidence>
<dbReference type="InterPro" id="IPR003191">
    <property type="entry name" value="Guanylate-bd/ATL_C"/>
</dbReference>
<evidence type="ECO:0000313" key="8">
    <source>
        <dbReference type="EMBL" id="GEU64360.1"/>
    </source>
</evidence>
<evidence type="ECO:0000256" key="1">
    <source>
        <dbReference type="ARBA" id="ARBA00022741"/>
    </source>
</evidence>
<dbReference type="CDD" id="cd09272">
    <property type="entry name" value="RNase_HI_RT_Ty1"/>
    <property type="match status" value="1"/>
</dbReference>
<keyword evidence="1" id="KW-0547">Nucleotide-binding</keyword>
<dbReference type="InterPro" id="IPR015894">
    <property type="entry name" value="Guanylate-bd_N"/>
</dbReference>
<dbReference type="InterPro" id="IPR030386">
    <property type="entry name" value="G_GB1_RHD3_dom"/>
</dbReference>
<dbReference type="Pfam" id="PF02263">
    <property type="entry name" value="GBP"/>
    <property type="match status" value="1"/>
</dbReference>
<feature type="transmembrane region" description="Helical" evidence="6">
    <location>
        <begin position="1158"/>
        <end position="1177"/>
    </location>
</feature>
<feature type="domain" description="GB1/RHD3-type G" evidence="7">
    <location>
        <begin position="729"/>
        <end position="849"/>
    </location>
</feature>
<dbReference type="AlphaFoldDB" id="A0A6L2LSY9"/>
<dbReference type="PANTHER" id="PTHR10751">
    <property type="entry name" value="GUANYLATE BINDING PROTEIN"/>
    <property type="match status" value="1"/>
</dbReference>
<name>A0A6L2LSY9_TANCI</name>
<feature type="region of interest" description="Disordered" evidence="5">
    <location>
        <begin position="94"/>
        <end position="131"/>
    </location>
</feature>
<keyword evidence="3" id="KW-0342">GTP-binding</keyword>
<feature type="non-terminal residue" evidence="8">
    <location>
        <position position="1231"/>
    </location>
</feature>
<comment type="caution">
    <text evidence="8">The sequence shown here is derived from an EMBL/GenBank/DDBJ whole genome shotgun (WGS) entry which is preliminary data.</text>
</comment>
<evidence type="ECO:0000256" key="5">
    <source>
        <dbReference type="SAM" id="MobiDB-lite"/>
    </source>
</evidence>
<proteinExistence type="inferred from homology"/>
<dbReference type="Gene3D" id="3.40.50.300">
    <property type="entry name" value="P-loop containing nucleotide triphosphate hydrolases"/>
    <property type="match status" value="1"/>
</dbReference>
<evidence type="ECO:0000256" key="4">
    <source>
        <dbReference type="PROSITE-ProRule" id="PRU01052"/>
    </source>
</evidence>
<dbReference type="GO" id="GO:0005525">
    <property type="term" value="F:GTP binding"/>
    <property type="evidence" value="ECO:0007669"/>
    <property type="project" value="UniProtKB-KW"/>
</dbReference>
<dbReference type="Gene3D" id="1.20.1000.10">
    <property type="entry name" value="Guanylate-binding protein, C-terminal domain"/>
    <property type="match status" value="1"/>
</dbReference>
<dbReference type="FunFam" id="1.20.1000.10:FF:000002">
    <property type="entry name" value="Guanylate-binding family protein"/>
    <property type="match status" value="1"/>
</dbReference>
<protein>
    <submittedName>
        <fullName evidence="8">Guanylate-binding protein 5</fullName>
    </submittedName>
</protein>
<dbReference type="InterPro" id="IPR036543">
    <property type="entry name" value="Guanylate-bd_C_sf"/>
</dbReference>
<dbReference type="GO" id="GO:0003924">
    <property type="term" value="F:GTPase activity"/>
    <property type="evidence" value="ECO:0007669"/>
    <property type="project" value="InterPro"/>
</dbReference>
<dbReference type="InterPro" id="IPR027417">
    <property type="entry name" value="P-loop_NTPase"/>
</dbReference>
<dbReference type="Pfam" id="PF02841">
    <property type="entry name" value="GBP_C"/>
    <property type="match status" value="1"/>
</dbReference>
<feature type="region of interest" description="Disordered" evidence="5">
    <location>
        <begin position="318"/>
        <end position="337"/>
    </location>
</feature>
<keyword evidence="6" id="KW-0812">Transmembrane</keyword>
<evidence type="ECO:0000256" key="6">
    <source>
        <dbReference type="SAM" id="Phobius"/>
    </source>
</evidence>
<dbReference type="SUPFAM" id="SSF52540">
    <property type="entry name" value="P-loop containing nucleoside triphosphate hydrolases"/>
    <property type="match status" value="1"/>
</dbReference>
<sequence length="1231" mass="138073">MTSNSRSSYASKKLGLLHKLNKKTREKIVPYPRFISILLEHMMPEYDNVELIINPTQVFSVYNWTLKPNQPEEPPFTTHMKAICKIDVHVVSKVPKPSSQTEEVPKDKSPSHPSPPTPVVGEMHKEAQQAAGSLTSLGAISKEGAHLQLSSGSNPIVLVDKTKSAGDGLKTAHTNSGANEASRADKISLKVKLEDLSNLLKDIRYAFFTPDSPPDDPIIVTDESEEEEAGKEDTRNTFHDVPEDASVPPLPSPKLTQIQELMAQELPAELQALPVLVSLVQKQLKNLDSLPSLLHKVTETLNRFATLVENASEATTKDVPLAGQATASPAEGEKNTKDAETNLKNELVNLLGIHVVTQYYNKKLLFDKYHDKMLKRKKSPKITNCGVLIKKGPITLKLFREDGSEEVISNLKSIFSALTNFICPTSQNSHESSNGQPSLVSTTSIPTPPSLPPFPITRQRPVNLCQNPKQRVPYNLSTNHATVFPTTITEPTSFTIANNSPEWRQAMKEELKRDKNGAITCYKARFVAKGLNMVCLYVVLLVLPINLLLTCYGKAIPILLLKLSQMLIGLGIQMIDGPREAKYKALADTVAELTWLQAHLNELGIRSSSTPILWCDNLGATYLSANPIFHARTKHVEIDYHFVWEKVAKGDLQVQHISTHDQIADIFTKPLPTPRFLFLRSKLQVVALFPYGVFGIDGFNQAFPIIEPDPGHTKLRLSSEGLEAIRRIKNPIAAVAVIGPYRSGKSFLLNQLLSLSCYEGFGVGHMRDTKTKGIWVWGTPVEMDIDGVTTSVFYLDTEGFESIGKSNVYDDRIFALATVLSSVLIYNLPETIREADISRLSFAVELAEEFYGSYFLRDFPFINEPVLPITQPAYIATYSKGKSVKQMVDEALRHVPNSDGDKNIDQVNQIRDSLAIMGDNSTAFSLPQPHLQRTKLCDLKDGELDQSYVQKREKLKEVVKSIIRPKIVEGKSLNGNEFVAFLEKILEALNKGEIPSTGSLVEVFNKKILERCSKIYEDSMTKVVLPISEESLQSMHEASRAESLKAFEEQHFGRHHAKKSVETLDEDIEKMFKNFVMANQYQSSKLCEALYTTCEDKMDQLQILRLPSMAKFNAGFLQCNQSFETECVGPSKTVYEQRMVKMMGKSKSLFIKEYNHRLFNWLVAFSLVMVIVGRFIIKFILIEIGAWILFIFLETYTRMFWSPESLYYNPVWHGIVATWETLVYSPVLDLD</sequence>
<keyword evidence="2" id="KW-0378">Hydrolase</keyword>
<gene>
    <name evidence="8" type="ORF">Tci_036338</name>
</gene>
<keyword evidence="6" id="KW-1133">Transmembrane helix</keyword>
<dbReference type="FunFam" id="3.40.50.300:FF:001063">
    <property type="entry name" value="Guanylate-binding family protein"/>
    <property type="match status" value="1"/>
</dbReference>
<accession>A0A6L2LSY9</accession>